<reference evidence="3" key="1">
    <citation type="submission" date="2021-03" db="EMBL/GenBank/DDBJ databases">
        <title>Comparative genomics and phylogenomic investigation of the class Geoglossomycetes provide insights into ecological specialization and systematics.</title>
        <authorList>
            <person name="Melie T."/>
            <person name="Pirro S."/>
            <person name="Miller A.N."/>
            <person name="Quandt A."/>
        </authorList>
    </citation>
    <scope>NUCLEOTIDE SEQUENCE</scope>
    <source>
        <strain evidence="3">CAQ_001_2017</strain>
    </source>
</reference>
<dbReference type="SUPFAM" id="SSF53474">
    <property type="entry name" value="alpha/beta-Hydrolases"/>
    <property type="match status" value="1"/>
</dbReference>
<accession>A0A9P8L4L5</accession>
<keyword evidence="2" id="KW-0732">Signal</keyword>
<proteinExistence type="predicted"/>
<feature type="region of interest" description="Disordered" evidence="1">
    <location>
        <begin position="45"/>
        <end position="69"/>
    </location>
</feature>
<dbReference type="AlphaFoldDB" id="A0A9P8L4L5"/>
<dbReference type="PANTHER" id="PTHR37574:SF1">
    <property type="entry name" value="LIPASE B"/>
    <property type="match status" value="1"/>
</dbReference>
<dbReference type="InterPro" id="IPR053228">
    <property type="entry name" value="Stereospecific_Lipase"/>
</dbReference>
<comment type="caution">
    <text evidence="3">The sequence shown here is derived from an EMBL/GenBank/DDBJ whole genome shotgun (WGS) entry which is preliminary data.</text>
</comment>
<protein>
    <recommendedName>
        <fullName evidence="5">Lipase B</fullName>
    </recommendedName>
</protein>
<keyword evidence="4" id="KW-1185">Reference proteome</keyword>
<evidence type="ECO:0000256" key="2">
    <source>
        <dbReference type="SAM" id="SignalP"/>
    </source>
</evidence>
<feature type="non-terminal residue" evidence="3">
    <location>
        <position position="288"/>
    </location>
</feature>
<gene>
    <name evidence="3" type="ORF">GP486_008677</name>
</gene>
<feature type="chain" id="PRO_5040194952" description="Lipase B" evidence="2">
    <location>
        <begin position="23"/>
        <end position="288"/>
    </location>
</feature>
<dbReference type="Gene3D" id="3.40.50.1820">
    <property type="entry name" value="alpha/beta hydrolase"/>
    <property type="match status" value="1"/>
</dbReference>
<evidence type="ECO:0008006" key="5">
    <source>
        <dbReference type="Google" id="ProtNLM"/>
    </source>
</evidence>
<feature type="signal peptide" evidence="2">
    <location>
        <begin position="1"/>
        <end position="22"/>
    </location>
</feature>
<sequence>MVARFISSLILYGSLLATLALSAPTFLPPQHLDSVKATMRPRGGGDIDSTNNVNTIEPSAPIYPSSSPADPLYSVEESQLRGAIYIPPTFQYGKGSKQTVILAPGTAIPAGTTYAHNFAKLLSQSTFGDPLWLNIPGYTLGDIQVTAEHVAYAIHYISGITGGQNVSVVTWSQGSLDMQWALKYWPSTRGLVSDHIAISADYHGTKLAYAICPDFVQNPLLGCTPSVLQQTYDSHFVNKLRSGGGDSAYVPTTTVYSAFDEIVQPQADPSASAFLNDARAVGVSNNQL</sequence>
<dbReference type="InterPro" id="IPR029058">
    <property type="entry name" value="AB_hydrolase_fold"/>
</dbReference>
<evidence type="ECO:0000256" key="1">
    <source>
        <dbReference type="SAM" id="MobiDB-lite"/>
    </source>
</evidence>
<dbReference type="Proteomes" id="UP000750711">
    <property type="component" value="Unassembled WGS sequence"/>
</dbReference>
<evidence type="ECO:0000313" key="3">
    <source>
        <dbReference type="EMBL" id="KAH0541943.1"/>
    </source>
</evidence>
<dbReference type="PANTHER" id="PTHR37574">
    <property type="entry name" value="LIPASE B"/>
    <property type="match status" value="1"/>
</dbReference>
<evidence type="ECO:0000313" key="4">
    <source>
        <dbReference type="Proteomes" id="UP000750711"/>
    </source>
</evidence>
<name>A0A9P8L4L5_9PEZI</name>
<organism evidence="3 4">
    <name type="scientific">Trichoglossum hirsutum</name>
    <dbReference type="NCBI Taxonomy" id="265104"/>
    <lineage>
        <taxon>Eukaryota</taxon>
        <taxon>Fungi</taxon>
        <taxon>Dikarya</taxon>
        <taxon>Ascomycota</taxon>
        <taxon>Pezizomycotina</taxon>
        <taxon>Geoglossomycetes</taxon>
        <taxon>Geoglossales</taxon>
        <taxon>Geoglossaceae</taxon>
        <taxon>Trichoglossum</taxon>
    </lineage>
</organism>
<dbReference type="EMBL" id="JAGHQM010003715">
    <property type="protein sequence ID" value="KAH0541943.1"/>
    <property type="molecule type" value="Genomic_DNA"/>
</dbReference>
<feature type="compositionally biased region" description="Low complexity" evidence="1">
    <location>
        <begin position="58"/>
        <end position="69"/>
    </location>
</feature>
<feature type="compositionally biased region" description="Polar residues" evidence="1">
    <location>
        <begin position="48"/>
        <end position="57"/>
    </location>
</feature>